<sequence length="72" mass="8575">MIDSFKEEEFITLTEAARELQVTKYTLRELLYREKDLIDAFKIDNELRMRKSDFLKAKPKILELLHSVSGKK</sequence>
<accession>A0A1F7RZP9</accession>
<gene>
    <name evidence="1" type="ORF">A2149_01780</name>
</gene>
<comment type="caution">
    <text evidence="1">The sequence shown here is derived from an EMBL/GenBank/DDBJ whole genome shotgun (WGS) entry which is preliminary data.</text>
</comment>
<dbReference type="Proteomes" id="UP000178435">
    <property type="component" value="Unassembled WGS sequence"/>
</dbReference>
<name>A0A1F7RZP9_9BACT</name>
<dbReference type="AlphaFoldDB" id="A0A1F7RZP9"/>
<proteinExistence type="predicted"/>
<evidence type="ECO:0000313" key="2">
    <source>
        <dbReference type="Proteomes" id="UP000178435"/>
    </source>
</evidence>
<evidence type="ECO:0008006" key="3">
    <source>
        <dbReference type="Google" id="ProtNLM"/>
    </source>
</evidence>
<organism evidence="1 2">
    <name type="scientific">Candidatus Schekmanbacteria bacterium RBG_16_38_11</name>
    <dbReference type="NCBI Taxonomy" id="1817880"/>
    <lineage>
        <taxon>Bacteria</taxon>
        <taxon>Candidatus Schekmaniibacteriota</taxon>
    </lineage>
</organism>
<dbReference type="EMBL" id="MGDF01000027">
    <property type="protein sequence ID" value="OGL46941.1"/>
    <property type="molecule type" value="Genomic_DNA"/>
</dbReference>
<reference evidence="1 2" key="1">
    <citation type="journal article" date="2016" name="Nat. Commun.">
        <title>Thousands of microbial genomes shed light on interconnected biogeochemical processes in an aquifer system.</title>
        <authorList>
            <person name="Anantharaman K."/>
            <person name="Brown C.T."/>
            <person name="Hug L.A."/>
            <person name="Sharon I."/>
            <person name="Castelle C.J."/>
            <person name="Probst A.J."/>
            <person name="Thomas B.C."/>
            <person name="Singh A."/>
            <person name="Wilkins M.J."/>
            <person name="Karaoz U."/>
            <person name="Brodie E.L."/>
            <person name="Williams K.H."/>
            <person name="Hubbard S.S."/>
            <person name="Banfield J.F."/>
        </authorList>
    </citation>
    <scope>NUCLEOTIDE SEQUENCE [LARGE SCALE GENOMIC DNA]</scope>
</reference>
<evidence type="ECO:0000313" key="1">
    <source>
        <dbReference type="EMBL" id="OGL46941.1"/>
    </source>
</evidence>
<protein>
    <recommendedName>
        <fullName evidence="3">Helix-turn-helix domain-containing protein</fullName>
    </recommendedName>
</protein>